<keyword evidence="1" id="KW-0472">Membrane</keyword>
<name>A0A165L917_EXIGL</name>
<feature type="transmembrane region" description="Helical" evidence="1">
    <location>
        <begin position="48"/>
        <end position="65"/>
    </location>
</feature>
<dbReference type="AlphaFoldDB" id="A0A165L917"/>
<proteinExistence type="predicted"/>
<keyword evidence="3" id="KW-1185">Reference proteome</keyword>
<reference evidence="2 3" key="1">
    <citation type="journal article" date="2016" name="Mol. Biol. Evol.">
        <title>Comparative Genomics of Early-Diverging Mushroom-Forming Fungi Provides Insights into the Origins of Lignocellulose Decay Capabilities.</title>
        <authorList>
            <person name="Nagy L.G."/>
            <person name="Riley R."/>
            <person name="Tritt A."/>
            <person name="Adam C."/>
            <person name="Daum C."/>
            <person name="Floudas D."/>
            <person name="Sun H."/>
            <person name="Yadav J.S."/>
            <person name="Pangilinan J."/>
            <person name="Larsson K.H."/>
            <person name="Matsuura K."/>
            <person name="Barry K."/>
            <person name="Labutti K."/>
            <person name="Kuo R."/>
            <person name="Ohm R.A."/>
            <person name="Bhattacharya S.S."/>
            <person name="Shirouzu T."/>
            <person name="Yoshinaga Y."/>
            <person name="Martin F.M."/>
            <person name="Grigoriev I.V."/>
            <person name="Hibbett D.S."/>
        </authorList>
    </citation>
    <scope>NUCLEOTIDE SEQUENCE [LARGE SCALE GENOMIC DNA]</scope>
    <source>
        <strain evidence="2 3">HHB12029</strain>
    </source>
</reference>
<feature type="transmembrane region" description="Helical" evidence="1">
    <location>
        <begin position="72"/>
        <end position="91"/>
    </location>
</feature>
<keyword evidence="1" id="KW-1133">Transmembrane helix</keyword>
<accession>A0A165L917</accession>
<evidence type="ECO:0000313" key="3">
    <source>
        <dbReference type="Proteomes" id="UP000077266"/>
    </source>
</evidence>
<gene>
    <name evidence="2" type="ORF">EXIGLDRAFT_361938</name>
</gene>
<organism evidence="2 3">
    <name type="scientific">Exidia glandulosa HHB12029</name>
    <dbReference type="NCBI Taxonomy" id="1314781"/>
    <lineage>
        <taxon>Eukaryota</taxon>
        <taxon>Fungi</taxon>
        <taxon>Dikarya</taxon>
        <taxon>Basidiomycota</taxon>
        <taxon>Agaricomycotina</taxon>
        <taxon>Agaricomycetes</taxon>
        <taxon>Auriculariales</taxon>
        <taxon>Exidiaceae</taxon>
        <taxon>Exidia</taxon>
    </lineage>
</organism>
<evidence type="ECO:0000256" key="1">
    <source>
        <dbReference type="SAM" id="Phobius"/>
    </source>
</evidence>
<dbReference type="Proteomes" id="UP000077266">
    <property type="component" value="Unassembled WGS sequence"/>
</dbReference>
<dbReference type="EMBL" id="KV425929">
    <property type="protein sequence ID" value="KZV97540.1"/>
    <property type="molecule type" value="Genomic_DNA"/>
</dbReference>
<keyword evidence="1" id="KW-0812">Transmembrane</keyword>
<dbReference type="InParanoid" id="A0A165L917"/>
<sequence>MSHIYSSDSVPRSDPEKGASFRLDAKGDWDGIPNGDFEIVEVRQLSPWWLLSVVCAALSIVWLLLVIYVSQYFVIASVITVCVSFICWSRTP</sequence>
<evidence type="ECO:0000313" key="2">
    <source>
        <dbReference type="EMBL" id="KZV97540.1"/>
    </source>
</evidence>
<dbReference type="OrthoDB" id="10503196at2759"/>
<protein>
    <submittedName>
        <fullName evidence="2">Uncharacterized protein</fullName>
    </submittedName>
</protein>